<sequence length="540" mass="59969">MVQLHTVHRPDHQQSETAAVTNALSKLKNDSTATIPIEDENKYLVEFSENDSENPKNWSQVKKWTVVFAITLINICTGLAMTVYASIGDTMMRDTGATHLEYISGMTTFMLSVAFLPLILSPMSESFGRRKIYLVTTSLHALLFLPQILVKNIAVIVVMRLLQGGCSSVGNTLVGGSIADMFNASERGLPMAVFSLFAIGTQGVGPSWSGYAQINLDGIRGLGGWQWALWITFIINCISSIINILVLKETRANVIIERRAHALKTRTGLPYYATGTVKFTAKDITMSLKRSFQLFIEPIVFALSLWCGFLWGVVYLILAAIPSTFEAAYGFNPGQSHLVLISITIGSVIGFLSNFHQQSLYRRRAARSVNNKCNPEVRLYWTCAGGLLFSFGCLIMAWTTRNEVQFVIPCLFGLVMLIWGIYVVYTALFNYLSDCYETYASSAQASTSAFRNFLGAIFPLFSMKMYEEMTAPFDRTCPLDHSLPAYHEYGQLQSHHVQTDTIPDGPAIRSKSKIASQLAKSEEREAVHPTLKSVPTLNKV</sequence>
<keyword evidence="3 5" id="KW-1133">Transmembrane helix</keyword>
<dbReference type="PROSITE" id="PS00216">
    <property type="entry name" value="SUGAR_TRANSPORT_1"/>
    <property type="match status" value="1"/>
</dbReference>
<evidence type="ECO:0000256" key="1">
    <source>
        <dbReference type="ARBA" id="ARBA00004141"/>
    </source>
</evidence>
<dbReference type="InterPro" id="IPR020846">
    <property type="entry name" value="MFS_dom"/>
</dbReference>
<keyword evidence="4 5" id="KW-0472">Membrane</keyword>
<evidence type="ECO:0000256" key="5">
    <source>
        <dbReference type="SAM" id="Phobius"/>
    </source>
</evidence>
<proteinExistence type="predicted"/>
<dbReference type="PROSITE" id="PS50850">
    <property type="entry name" value="MFS"/>
    <property type="match status" value="1"/>
</dbReference>
<dbReference type="PANTHER" id="PTHR23502">
    <property type="entry name" value="MAJOR FACILITATOR SUPERFAMILY"/>
    <property type="match status" value="1"/>
</dbReference>
<dbReference type="InterPro" id="IPR011701">
    <property type="entry name" value="MFS"/>
</dbReference>
<dbReference type="InterPro" id="IPR036259">
    <property type="entry name" value="MFS_trans_sf"/>
</dbReference>
<feature type="transmembrane region" description="Helical" evidence="5">
    <location>
        <begin position="377"/>
        <end position="398"/>
    </location>
</feature>
<feature type="transmembrane region" description="Helical" evidence="5">
    <location>
        <begin position="99"/>
        <end position="120"/>
    </location>
</feature>
<evidence type="ECO:0000259" key="6">
    <source>
        <dbReference type="PROSITE" id="PS50850"/>
    </source>
</evidence>
<organism evidence="7 8">
    <name type="scientific">Wallemia ichthyophaga</name>
    <dbReference type="NCBI Taxonomy" id="245174"/>
    <lineage>
        <taxon>Eukaryota</taxon>
        <taxon>Fungi</taxon>
        <taxon>Dikarya</taxon>
        <taxon>Basidiomycota</taxon>
        <taxon>Wallemiomycotina</taxon>
        <taxon>Wallemiomycetes</taxon>
        <taxon>Wallemiales</taxon>
        <taxon>Wallemiaceae</taxon>
        <taxon>Wallemia</taxon>
    </lineage>
</organism>
<evidence type="ECO:0000256" key="3">
    <source>
        <dbReference type="ARBA" id="ARBA00022989"/>
    </source>
</evidence>
<evidence type="ECO:0000256" key="4">
    <source>
        <dbReference type="ARBA" id="ARBA00023136"/>
    </source>
</evidence>
<feature type="transmembrane region" description="Helical" evidence="5">
    <location>
        <begin position="404"/>
        <end position="425"/>
    </location>
</feature>
<reference evidence="7 8" key="1">
    <citation type="submission" date="2019-03" db="EMBL/GenBank/DDBJ databases">
        <title>Sequencing 23 genomes of Wallemia ichthyophaga.</title>
        <authorList>
            <person name="Gostincar C."/>
        </authorList>
    </citation>
    <scope>NUCLEOTIDE SEQUENCE [LARGE SCALE GENOMIC DNA]</scope>
    <source>
        <strain evidence="7 8">EXF-6200</strain>
    </source>
</reference>
<feature type="transmembrane region" description="Helical" evidence="5">
    <location>
        <begin position="338"/>
        <end position="356"/>
    </location>
</feature>
<name>A0A4T0JA47_WALIC</name>
<accession>A0A4T0JA47</accession>
<dbReference type="Proteomes" id="UP000310689">
    <property type="component" value="Unassembled WGS sequence"/>
</dbReference>
<dbReference type="EMBL" id="SPOI01000031">
    <property type="protein sequence ID" value="TIB39523.1"/>
    <property type="molecule type" value="Genomic_DNA"/>
</dbReference>
<dbReference type="GO" id="GO:0005886">
    <property type="term" value="C:plasma membrane"/>
    <property type="evidence" value="ECO:0007669"/>
    <property type="project" value="TreeGrafter"/>
</dbReference>
<evidence type="ECO:0000313" key="8">
    <source>
        <dbReference type="Proteomes" id="UP000310689"/>
    </source>
</evidence>
<gene>
    <name evidence="7" type="ORF">E3P86_01076</name>
</gene>
<feature type="transmembrane region" description="Helical" evidence="5">
    <location>
        <begin position="294"/>
        <end position="318"/>
    </location>
</feature>
<feature type="transmembrane region" description="Helical" evidence="5">
    <location>
        <begin position="227"/>
        <end position="247"/>
    </location>
</feature>
<evidence type="ECO:0000313" key="7">
    <source>
        <dbReference type="EMBL" id="TIB39523.1"/>
    </source>
</evidence>
<dbReference type="PANTHER" id="PTHR23502:SF134">
    <property type="entry name" value="MAJOR FACILITATOR SUPERFAMILY (MFS) PROFILE DOMAIN-CONTAINING PROTEIN-RELATED"/>
    <property type="match status" value="1"/>
</dbReference>
<comment type="subcellular location">
    <subcellularLocation>
        <location evidence="1">Membrane</location>
        <topology evidence="1">Multi-pass membrane protein</topology>
    </subcellularLocation>
</comment>
<dbReference type="InterPro" id="IPR005829">
    <property type="entry name" value="Sugar_transporter_CS"/>
</dbReference>
<evidence type="ECO:0000256" key="2">
    <source>
        <dbReference type="ARBA" id="ARBA00022692"/>
    </source>
</evidence>
<feature type="transmembrane region" description="Helical" evidence="5">
    <location>
        <begin position="132"/>
        <end position="150"/>
    </location>
</feature>
<feature type="domain" description="Major facilitator superfamily (MFS) profile" evidence="6">
    <location>
        <begin position="66"/>
        <end position="540"/>
    </location>
</feature>
<dbReference type="SUPFAM" id="SSF103473">
    <property type="entry name" value="MFS general substrate transporter"/>
    <property type="match status" value="1"/>
</dbReference>
<protein>
    <recommendedName>
        <fullName evidence="6">Major facilitator superfamily (MFS) profile domain-containing protein</fullName>
    </recommendedName>
</protein>
<dbReference type="GO" id="GO:0042908">
    <property type="term" value="P:xenobiotic transport"/>
    <property type="evidence" value="ECO:0007669"/>
    <property type="project" value="UniProtKB-ARBA"/>
</dbReference>
<dbReference type="Pfam" id="PF07690">
    <property type="entry name" value="MFS_1"/>
    <property type="match status" value="1"/>
</dbReference>
<keyword evidence="2 5" id="KW-0812">Transmembrane</keyword>
<dbReference type="GO" id="GO:0022857">
    <property type="term" value="F:transmembrane transporter activity"/>
    <property type="evidence" value="ECO:0007669"/>
    <property type="project" value="InterPro"/>
</dbReference>
<comment type="caution">
    <text evidence="7">The sequence shown here is derived from an EMBL/GenBank/DDBJ whole genome shotgun (WGS) entry which is preliminary data.</text>
</comment>
<dbReference type="GO" id="GO:0140115">
    <property type="term" value="P:export across plasma membrane"/>
    <property type="evidence" value="ECO:0007669"/>
    <property type="project" value="UniProtKB-ARBA"/>
</dbReference>
<dbReference type="AlphaFoldDB" id="A0A4T0JA47"/>
<feature type="transmembrane region" description="Helical" evidence="5">
    <location>
        <begin position="64"/>
        <end position="87"/>
    </location>
</feature>
<dbReference type="Gene3D" id="1.20.1250.20">
    <property type="entry name" value="MFS general substrate transporter like domains"/>
    <property type="match status" value="1"/>
</dbReference>